<accession>A0A9P5SSI0</accession>
<feature type="compositionally biased region" description="Polar residues" evidence="1">
    <location>
        <begin position="111"/>
        <end position="133"/>
    </location>
</feature>
<dbReference type="SMART" id="SM00456">
    <property type="entry name" value="WW"/>
    <property type="match status" value="1"/>
</dbReference>
<feature type="compositionally biased region" description="Low complexity" evidence="1">
    <location>
        <begin position="134"/>
        <end position="153"/>
    </location>
</feature>
<dbReference type="InterPro" id="IPR001202">
    <property type="entry name" value="WW_dom"/>
</dbReference>
<evidence type="ECO:0000259" key="2">
    <source>
        <dbReference type="SMART" id="SM00456"/>
    </source>
</evidence>
<feature type="domain" description="WW" evidence="2">
    <location>
        <begin position="33"/>
        <end position="68"/>
    </location>
</feature>
<feature type="compositionally biased region" description="Low complexity" evidence="1">
    <location>
        <begin position="93"/>
        <end position="110"/>
    </location>
</feature>
<dbReference type="AlphaFoldDB" id="A0A9P5SSI0"/>
<dbReference type="EMBL" id="JAAAUY010000048">
    <property type="protein sequence ID" value="KAF9336745.1"/>
    <property type="molecule type" value="Genomic_DNA"/>
</dbReference>
<dbReference type="SUPFAM" id="SSF51045">
    <property type="entry name" value="WW domain"/>
    <property type="match status" value="1"/>
</dbReference>
<reference evidence="3" key="1">
    <citation type="journal article" date="2020" name="Fungal Divers.">
        <title>Resolving the Mortierellaceae phylogeny through synthesis of multi-gene phylogenetics and phylogenomics.</title>
        <authorList>
            <person name="Vandepol N."/>
            <person name="Liber J."/>
            <person name="Desiro A."/>
            <person name="Na H."/>
            <person name="Kennedy M."/>
            <person name="Barry K."/>
            <person name="Grigoriev I.V."/>
            <person name="Miller A.N."/>
            <person name="O'Donnell K."/>
            <person name="Stajich J.E."/>
            <person name="Bonito G."/>
        </authorList>
    </citation>
    <scope>NUCLEOTIDE SEQUENCE</scope>
    <source>
        <strain evidence="3">NVP1</strain>
    </source>
</reference>
<name>A0A9P5SSI0_9FUNG</name>
<evidence type="ECO:0000256" key="1">
    <source>
        <dbReference type="SAM" id="MobiDB-lite"/>
    </source>
</evidence>
<organism evidence="3 4">
    <name type="scientific">Podila minutissima</name>
    <dbReference type="NCBI Taxonomy" id="64525"/>
    <lineage>
        <taxon>Eukaryota</taxon>
        <taxon>Fungi</taxon>
        <taxon>Fungi incertae sedis</taxon>
        <taxon>Mucoromycota</taxon>
        <taxon>Mortierellomycotina</taxon>
        <taxon>Mortierellomycetes</taxon>
        <taxon>Mortierellales</taxon>
        <taxon>Mortierellaceae</taxon>
        <taxon>Podila</taxon>
    </lineage>
</organism>
<protein>
    <recommendedName>
        <fullName evidence="2">WW domain-containing protein</fullName>
    </recommendedName>
</protein>
<feature type="region of interest" description="Disordered" evidence="1">
    <location>
        <begin position="76"/>
        <end position="159"/>
    </location>
</feature>
<dbReference type="Proteomes" id="UP000696485">
    <property type="component" value="Unassembled WGS sequence"/>
</dbReference>
<proteinExistence type="predicted"/>
<sequence>MTSTPPAYTSALPPAQKVYGAPGVASLPYNQRPLPPGWISQFDATHQAYFYVDERANPPTVTWEDPRPAYYMAQERGQYAPPPPGAQGRSPGYQTQSPQPQQQQQYQTQTINPDGTVTTITSNQPIHITQASTPQQQPQQPQQPQQQQQQQQQRSGPGVGTAIVGAAVVSSLLRPRPRVVVAPRRRF</sequence>
<dbReference type="Gene3D" id="2.20.70.10">
    <property type="match status" value="1"/>
</dbReference>
<dbReference type="InterPro" id="IPR036020">
    <property type="entry name" value="WW_dom_sf"/>
</dbReference>
<evidence type="ECO:0000313" key="4">
    <source>
        <dbReference type="Proteomes" id="UP000696485"/>
    </source>
</evidence>
<evidence type="ECO:0000313" key="3">
    <source>
        <dbReference type="EMBL" id="KAF9336745.1"/>
    </source>
</evidence>
<keyword evidence="4" id="KW-1185">Reference proteome</keyword>
<gene>
    <name evidence="3" type="ORF">BG006_007522</name>
</gene>
<comment type="caution">
    <text evidence="3">The sequence shown here is derived from an EMBL/GenBank/DDBJ whole genome shotgun (WGS) entry which is preliminary data.</text>
</comment>